<organism evidence="1 2">
    <name type="scientific">Comamonas testosteroni</name>
    <name type="common">Pseudomonas testosteroni</name>
    <dbReference type="NCBI Taxonomy" id="285"/>
    <lineage>
        <taxon>Bacteria</taxon>
        <taxon>Pseudomonadati</taxon>
        <taxon>Pseudomonadota</taxon>
        <taxon>Betaproteobacteria</taxon>
        <taxon>Burkholderiales</taxon>
        <taxon>Comamonadaceae</taxon>
        <taxon>Comamonas</taxon>
    </lineage>
</organism>
<dbReference type="AlphaFoldDB" id="A0A373FJ48"/>
<reference evidence="1 2" key="1">
    <citation type="submission" date="2018-08" db="EMBL/GenBank/DDBJ databases">
        <title>Comamonas testosteroni strain SWCO2.</title>
        <authorList>
            <person name="Jiang N."/>
            <person name="Zhang X.Z."/>
        </authorList>
    </citation>
    <scope>NUCLEOTIDE SEQUENCE [LARGE SCALE GENOMIC DNA]</scope>
    <source>
        <strain evidence="1 2">SWCO2</strain>
    </source>
</reference>
<gene>
    <name evidence="1" type="ORF">DZC30_13010</name>
</gene>
<dbReference type="OrthoDB" id="8794728at2"/>
<dbReference type="Proteomes" id="UP000261948">
    <property type="component" value="Unassembled WGS sequence"/>
</dbReference>
<evidence type="ECO:0000313" key="2">
    <source>
        <dbReference type="Proteomes" id="UP000261948"/>
    </source>
</evidence>
<sequence>MNTITHSFFGPLSLEKLQDTDVIWEVPQNLNGQSVETWLWADPASSLDAALLDQFAATLAQLPQLDQQARAALVKHLEGERDFIDDLTELAAEADSEGLPTVQKLLEQARAAGQDEITAADFVAAMQLENISLWCSHDDEPIVLDYRIDPEGCDQILAVKCDANGRIMDISWES</sequence>
<accession>A0A373FJ48</accession>
<name>A0A373FJ48_COMTE</name>
<keyword evidence="2" id="KW-1185">Reference proteome</keyword>
<protein>
    <submittedName>
        <fullName evidence="1">DUF2004 domain-containing protein</fullName>
    </submittedName>
</protein>
<comment type="caution">
    <text evidence="1">The sequence shown here is derived from an EMBL/GenBank/DDBJ whole genome shotgun (WGS) entry which is preliminary data.</text>
</comment>
<proteinExistence type="predicted"/>
<evidence type="ECO:0000313" key="1">
    <source>
        <dbReference type="EMBL" id="RGE44170.1"/>
    </source>
</evidence>
<dbReference type="EMBL" id="QURR01000015">
    <property type="protein sequence ID" value="RGE44170.1"/>
    <property type="molecule type" value="Genomic_DNA"/>
</dbReference>